<dbReference type="GeneID" id="43500013"/>
<evidence type="ECO:0000313" key="1">
    <source>
        <dbReference type="EMBL" id="ACL16417.1"/>
    </source>
</evidence>
<dbReference type="RefSeq" id="WP_012617736.1">
    <property type="nucleotide sequence ID" value="NC_011832.1"/>
</dbReference>
<evidence type="ECO:0000313" key="2">
    <source>
        <dbReference type="Proteomes" id="UP000002457"/>
    </source>
</evidence>
<dbReference type="Proteomes" id="UP000002457">
    <property type="component" value="Chromosome"/>
</dbReference>
<dbReference type="KEGG" id="mpl:Mpal_1071"/>
<keyword evidence="2" id="KW-1185">Reference proteome</keyword>
<proteinExistence type="predicted"/>
<organism evidence="1 2">
    <name type="scientific">Methanosphaerula palustris (strain ATCC BAA-1556 / DSM 19958 / E1-9c)</name>
    <dbReference type="NCBI Taxonomy" id="521011"/>
    <lineage>
        <taxon>Archaea</taxon>
        <taxon>Methanobacteriati</taxon>
        <taxon>Methanobacteriota</taxon>
        <taxon>Stenosarchaea group</taxon>
        <taxon>Methanomicrobia</taxon>
        <taxon>Methanomicrobiales</taxon>
        <taxon>Methanoregulaceae</taxon>
        <taxon>Methanosphaerula</taxon>
    </lineage>
</organism>
<dbReference type="HOGENOM" id="CLU_2985719_0_0_2"/>
<reference evidence="1 2" key="1">
    <citation type="journal article" date="2015" name="Genome Announc.">
        <title>Complete Genome Sequence of Methanosphaerula palustris E1-9CT, a Hydrogenotrophic Methanogen Isolated from a Minerotrophic Fen Peatland.</title>
        <authorList>
            <person name="Cadillo-Quiroz H."/>
            <person name="Browne P."/>
            <person name="Kyrpides N."/>
            <person name="Woyke T."/>
            <person name="Goodwin L."/>
            <person name="Detter C."/>
            <person name="Yavitt J.B."/>
            <person name="Zinder S.H."/>
        </authorList>
    </citation>
    <scope>NUCLEOTIDE SEQUENCE [LARGE SCALE GENOMIC DNA]</scope>
    <source>
        <strain evidence="2">ATCC BAA-1556 / DSM 19958 / E1-9c</strain>
    </source>
</reference>
<gene>
    <name evidence="1" type="ordered locus">Mpal_1071</name>
</gene>
<protein>
    <submittedName>
        <fullName evidence="1">Uncharacterized protein</fullName>
    </submittedName>
</protein>
<dbReference type="EMBL" id="CP001338">
    <property type="protein sequence ID" value="ACL16417.1"/>
    <property type="molecule type" value="Genomic_DNA"/>
</dbReference>
<accession>B8GH12</accession>
<sequence>MRRAIWLWQRGAPMIETSFSPIWFRYRIQTARLARKSTGSMAMIACIGISKTGVSPL</sequence>
<dbReference type="AlphaFoldDB" id="B8GH12"/>
<name>B8GH12_METPE</name>